<comment type="cofactor">
    <cofactor evidence="1">
        <name>heme</name>
        <dbReference type="ChEBI" id="CHEBI:30413"/>
    </cofactor>
</comment>
<evidence type="ECO:0000256" key="8">
    <source>
        <dbReference type="ARBA" id="ARBA00022848"/>
    </source>
</evidence>
<dbReference type="AlphaFoldDB" id="A0A8B7YXH2"/>
<dbReference type="GO" id="GO:0006805">
    <property type="term" value="P:xenobiotic metabolic process"/>
    <property type="evidence" value="ECO:0007669"/>
    <property type="project" value="TreeGrafter"/>
</dbReference>
<comment type="subcellular location">
    <subcellularLocation>
        <location evidence="3">Endoplasmic reticulum membrane</location>
        <topology evidence="3">Peripheral membrane protein</topology>
    </subcellularLocation>
    <subcellularLocation>
        <location evidence="2">Microsome membrane</location>
        <topology evidence="2">Peripheral membrane protein</topology>
    </subcellularLocation>
</comment>
<comment type="similarity">
    <text evidence="4">Belongs to the cytochrome P450 family.</text>
</comment>
<keyword evidence="13" id="KW-1133">Transmembrane helix</keyword>
<dbReference type="RefSeq" id="XP_022098029.1">
    <property type="nucleotide sequence ID" value="XM_022242337.1"/>
</dbReference>
<dbReference type="InterPro" id="IPR001128">
    <property type="entry name" value="Cyt_P450"/>
</dbReference>
<dbReference type="Gene3D" id="1.10.630.10">
    <property type="entry name" value="Cytochrome P450"/>
    <property type="match status" value="1"/>
</dbReference>
<evidence type="ECO:0000256" key="12">
    <source>
        <dbReference type="ARBA" id="ARBA00023136"/>
    </source>
</evidence>
<dbReference type="GO" id="GO:0005789">
    <property type="term" value="C:endoplasmic reticulum membrane"/>
    <property type="evidence" value="ECO:0007669"/>
    <property type="project" value="UniProtKB-SubCell"/>
</dbReference>
<dbReference type="GeneID" id="110983243"/>
<feature type="transmembrane region" description="Helical" evidence="13">
    <location>
        <begin position="12"/>
        <end position="29"/>
    </location>
</feature>
<dbReference type="PANTHER" id="PTHR24300:SF397">
    <property type="entry name" value="CYTOCHROME P450 2U1"/>
    <property type="match status" value="1"/>
</dbReference>
<evidence type="ECO:0000256" key="1">
    <source>
        <dbReference type="ARBA" id="ARBA00001971"/>
    </source>
</evidence>
<evidence type="ECO:0000256" key="3">
    <source>
        <dbReference type="ARBA" id="ARBA00004406"/>
    </source>
</evidence>
<dbReference type="Pfam" id="PF00067">
    <property type="entry name" value="p450"/>
    <property type="match status" value="1"/>
</dbReference>
<dbReference type="FunFam" id="1.10.630.10:FF:000238">
    <property type="entry name" value="Cytochrome P450 2A6"/>
    <property type="match status" value="1"/>
</dbReference>
<dbReference type="PANTHER" id="PTHR24300">
    <property type="entry name" value="CYTOCHROME P450 508A4-RELATED"/>
    <property type="match status" value="1"/>
</dbReference>
<keyword evidence="12 13" id="KW-0472">Membrane</keyword>
<dbReference type="InterPro" id="IPR002401">
    <property type="entry name" value="Cyt_P450_E_grp-I"/>
</dbReference>
<keyword evidence="10" id="KW-0408">Iron</keyword>
<protein>
    <submittedName>
        <fullName evidence="15">Cytochrome P450 2U1-like</fullName>
    </submittedName>
</protein>
<keyword evidence="5" id="KW-0349">Heme</keyword>
<evidence type="ECO:0000256" key="11">
    <source>
        <dbReference type="ARBA" id="ARBA00023033"/>
    </source>
</evidence>
<evidence type="ECO:0000313" key="14">
    <source>
        <dbReference type="Proteomes" id="UP000694845"/>
    </source>
</evidence>
<evidence type="ECO:0000256" key="6">
    <source>
        <dbReference type="ARBA" id="ARBA00022723"/>
    </source>
</evidence>
<accession>A0A8B7YXH2</accession>
<dbReference type="SUPFAM" id="SSF48264">
    <property type="entry name" value="Cytochrome P450"/>
    <property type="match status" value="1"/>
</dbReference>
<evidence type="ECO:0000256" key="9">
    <source>
        <dbReference type="ARBA" id="ARBA00023002"/>
    </source>
</evidence>
<evidence type="ECO:0000256" key="13">
    <source>
        <dbReference type="SAM" id="Phobius"/>
    </source>
</evidence>
<dbReference type="GO" id="GO:0005506">
    <property type="term" value="F:iron ion binding"/>
    <property type="evidence" value="ECO:0007669"/>
    <property type="project" value="InterPro"/>
</dbReference>
<dbReference type="OrthoDB" id="1470350at2759"/>
<keyword evidence="11" id="KW-0503">Monooxygenase</keyword>
<evidence type="ECO:0000256" key="5">
    <source>
        <dbReference type="ARBA" id="ARBA00022617"/>
    </source>
</evidence>
<proteinExistence type="inferred from homology"/>
<evidence type="ECO:0000313" key="15">
    <source>
        <dbReference type="RefSeq" id="XP_022098029.1"/>
    </source>
</evidence>
<dbReference type="GO" id="GO:0008395">
    <property type="term" value="F:steroid hydroxylase activity"/>
    <property type="evidence" value="ECO:0007669"/>
    <property type="project" value="TreeGrafter"/>
</dbReference>
<keyword evidence="7" id="KW-0256">Endoplasmic reticulum</keyword>
<keyword evidence="9" id="KW-0560">Oxidoreductase</keyword>
<evidence type="ECO:0000256" key="2">
    <source>
        <dbReference type="ARBA" id="ARBA00004174"/>
    </source>
</evidence>
<name>A0A8B7YXH2_ACAPL</name>
<organism evidence="14 15">
    <name type="scientific">Acanthaster planci</name>
    <name type="common">Crown-of-thorns starfish</name>
    <dbReference type="NCBI Taxonomy" id="133434"/>
    <lineage>
        <taxon>Eukaryota</taxon>
        <taxon>Metazoa</taxon>
        <taxon>Echinodermata</taxon>
        <taxon>Eleutherozoa</taxon>
        <taxon>Asterozoa</taxon>
        <taxon>Asteroidea</taxon>
        <taxon>Valvatacea</taxon>
        <taxon>Valvatida</taxon>
        <taxon>Acanthasteridae</taxon>
        <taxon>Acanthaster</taxon>
    </lineage>
</organism>
<dbReference type="GO" id="GO:0020037">
    <property type="term" value="F:heme binding"/>
    <property type="evidence" value="ECO:0007669"/>
    <property type="project" value="InterPro"/>
</dbReference>
<dbReference type="Proteomes" id="UP000694845">
    <property type="component" value="Unplaced"/>
</dbReference>
<dbReference type="KEGG" id="aplc:110983243"/>
<evidence type="ECO:0000256" key="10">
    <source>
        <dbReference type="ARBA" id="ARBA00023004"/>
    </source>
</evidence>
<dbReference type="InterPro" id="IPR036396">
    <property type="entry name" value="Cyt_P450_sf"/>
</dbReference>
<dbReference type="OMA" id="FLPFMRY"/>
<evidence type="ECO:0000256" key="4">
    <source>
        <dbReference type="ARBA" id="ARBA00010617"/>
    </source>
</evidence>
<reference evidence="15" key="1">
    <citation type="submission" date="2025-08" db="UniProtKB">
        <authorList>
            <consortium name="RefSeq"/>
        </authorList>
    </citation>
    <scope>IDENTIFICATION</scope>
</reference>
<dbReference type="PRINTS" id="PR00385">
    <property type="entry name" value="P450"/>
</dbReference>
<dbReference type="GO" id="GO:0006082">
    <property type="term" value="P:organic acid metabolic process"/>
    <property type="evidence" value="ECO:0007669"/>
    <property type="project" value="TreeGrafter"/>
</dbReference>
<keyword evidence="8" id="KW-0492">Microsome</keyword>
<sequence>MTSIMGERAWECFSYVLAIILGVCFLALVKSLPQRKREVNKIPPGPKGWPVIGSLMHLTGKGRDGFLFSLVRKYGAVYSLRLGSQLVVVVNRYHDEMRTLLLDGHVLSERAPIESLDSYFKGRGIAGAKYSGGWKDVRKFTLCIFKSLGLGRRCFEHNVLCELDYLLLDVEQHFLNKEDFDPMFLFNNATANVIGSVVYGQRFERNDEVFETMKAALHRSLRLVQYGGATTFLPFMRYLPTLPGLKAFYREMNTVICCHKIFIDKHKRELANRDGKATNFIDAYLDNSLQGESPSSAFRHDSLAFLINDLFMAGTETSATVLTWAILSLVVHPLIQKRIHQEIDSAVPSNRQITLQDKPNLPYTQAVLLESLRYGSVVPAVMRATTQDTTISEFAVPAGTIIMLNYHYANFDPDVWKDPDEFKPQRFLDSEGNVIHRKELIPFSIDPVDWPDRRWN</sequence>
<gene>
    <name evidence="15" type="primary">LOC110983243</name>
</gene>
<evidence type="ECO:0000256" key="7">
    <source>
        <dbReference type="ARBA" id="ARBA00022824"/>
    </source>
</evidence>
<dbReference type="GO" id="GO:0016712">
    <property type="term" value="F:oxidoreductase activity, acting on paired donors, with incorporation or reduction of molecular oxygen, reduced flavin or flavoprotein as one donor, and incorporation of one atom of oxygen"/>
    <property type="evidence" value="ECO:0007669"/>
    <property type="project" value="TreeGrafter"/>
</dbReference>
<keyword evidence="13" id="KW-0812">Transmembrane</keyword>
<keyword evidence="6" id="KW-0479">Metal-binding</keyword>
<dbReference type="InterPro" id="IPR050182">
    <property type="entry name" value="Cytochrome_P450_fam2"/>
</dbReference>
<keyword evidence="14" id="KW-1185">Reference proteome</keyword>
<dbReference type="PRINTS" id="PR00463">
    <property type="entry name" value="EP450I"/>
</dbReference>